<accession>A0ABN6ZQJ1</accession>
<feature type="domain" description="HTH deoR-type" evidence="3">
    <location>
        <begin position="12"/>
        <end position="63"/>
    </location>
</feature>
<evidence type="ECO:0000256" key="2">
    <source>
        <dbReference type="ARBA" id="ARBA00023163"/>
    </source>
</evidence>
<sequence>MLLEDLTATKRRMLEILADKKECEVSELAKLLGIKTATVRKYASELEKLGLATRIGNTVKITEQGLALFSKPKESQEEEAREVHEKTEAEAAQAIGAAATETIEPFYFINKGGLVPLRVSSLEQLAAAVVYGIVRPEELSYVVRNGYLVAWVRTVLGNKELAEKLEGLRGVEEDQLAKEVAKILKEFI</sequence>
<dbReference type="InterPro" id="IPR001034">
    <property type="entry name" value="DeoR_HTH"/>
</dbReference>
<evidence type="ECO:0000259" key="3">
    <source>
        <dbReference type="Pfam" id="PF08220"/>
    </source>
</evidence>
<dbReference type="RefSeq" id="WP_338249892.1">
    <property type="nucleotide sequence ID" value="NZ_AP028907.1"/>
</dbReference>
<dbReference type="EMBL" id="AP028907">
    <property type="protein sequence ID" value="BES82504.1"/>
    <property type="molecule type" value="Genomic_DNA"/>
</dbReference>
<name>A0ABN6ZQJ1_9CREN</name>
<evidence type="ECO:0000256" key="1">
    <source>
        <dbReference type="ARBA" id="ARBA00023015"/>
    </source>
</evidence>
<dbReference type="GeneID" id="89290076"/>
<proteinExistence type="predicted"/>
<dbReference type="InterPro" id="IPR036388">
    <property type="entry name" value="WH-like_DNA-bd_sf"/>
</dbReference>
<keyword evidence="1" id="KW-0805">Transcription regulation</keyword>
<evidence type="ECO:0000313" key="5">
    <source>
        <dbReference type="Proteomes" id="UP001341135"/>
    </source>
</evidence>
<gene>
    <name evidence="4" type="ORF">PABY_20710</name>
</gene>
<reference evidence="4 5" key="1">
    <citation type="submission" date="2023-09" db="EMBL/GenBank/DDBJ databases">
        <title>Pyrofollis japonicus gen. nov. sp. nov., a novel member of the family Pyrodictiaceae isolated from the Iheya North hydrothermal field.</title>
        <authorList>
            <person name="Miyazaki U."/>
            <person name="Sanari M."/>
            <person name="Tame A."/>
            <person name="Kitajima M."/>
            <person name="Okamoto A."/>
            <person name="Sawayama S."/>
            <person name="Miyazaki J."/>
            <person name="Takai K."/>
            <person name="Nakagawa S."/>
        </authorList>
    </citation>
    <scope>NUCLEOTIDE SEQUENCE [LARGE SCALE GENOMIC DNA]</scope>
    <source>
        <strain evidence="4 5">AV2</strain>
    </source>
</reference>
<dbReference type="Proteomes" id="UP001341135">
    <property type="component" value="Chromosome"/>
</dbReference>
<organism evidence="4 5">
    <name type="scientific">Pyrodictium abyssi</name>
    <dbReference type="NCBI Taxonomy" id="54256"/>
    <lineage>
        <taxon>Archaea</taxon>
        <taxon>Thermoproteota</taxon>
        <taxon>Thermoprotei</taxon>
        <taxon>Desulfurococcales</taxon>
        <taxon>Pyrodictiaceae</taxon>
        <taxon>Pyrodictium</taxon>
    </lineage>
</organism>
<dbReference type="Pfam" id="PF08220">
    <property type="entry name" value="HTH_DeoR"/>
    <property type="match status" value="1"/>
</dbReference>
<dbReference type="SUPFAM" id="SSF46785">
    <property type="entry name" value="Winged helix' DNA-binding domain"/>
    <property type="match status" value="1"/>
</dbReference>
<dbReference type="InterPro" id="IPR036390">
    <property type="entry name" value="WH_DNA-bd_sf"/>
</dbReference>
<keyword evidence="2" id="KW-0804">Transcription</keyword>
<evidence type="ECO:0000313" key="4">
    <source>
        <dbReference type="EMBL" id="BES82504.1"/>
    </source>
</evidence>
<keyword evidence="5" id="KW-1185">Reference proteome</keyword>
<protein>
    <recommendedName>
        <fullName evidence="3">HTH deoR-type domain-containing protein</fullName>
    </recommendedName>
</protein>
<dbReference type="Gene3D" id="1.10.10.10">
    <property type="entry name" value="Winged helix-like DNA-binding domain superfamily/Winged helix DNA-binding domain"/>
    <property type="match status" value="1"/>
</dbReference>